<feature type="compositionally biased region" description="Pro residues" evidence="8">
    <location>
        <begin position="11"/>
        <end position="25"/>
    </location>
</feature>
<feature type="compositionally biased region" description="Low complexity" evidence="8">
    <location>
        <begin position="1"/>
        <end position="10"/>
    </location>
</feature>
<feature type="region of interest" description="Disordered" evidence="8">
    <location>
        <begin position="1"/>
        <end position="41"/>
    </location>
</feature>
<feature type="transmembrane region" description="Helical" evidence="7">
    <location>
        <begin position="108"/>
        <end position="130"/>
    </location>
</feature>
<feature type="transmembrane region" description="Helical" evidence="7">
    <location>
        <begin position="216"/>
        <end position="241"/>
    </location>
</feature>
<dbReference type="PROSITE" id="PS50928">
    <property type="entry name" value="ABC_TM1"/>
    <property type="match status" value="1"/>
</dbReference>
<evidence type="ECO:0000256" key="1">
    <source>
        <dbReference type="ARBA" id="ARBA00004651"/>
    </source>
</evidence>
<feature type="transmembrane region" description="Helical" evidence="7">
    <location>
        <begin position="45"/>
        <end position="65"/>
    </location>
</feature>
<keyword evidence="4 7" id="KW-0812">Transmembrane</keyword>
<evidence type="ECO:0000256" key="4">
    <source>
        <dbReference type="ARBA" id="ARBA00022692"/>
    </source>
</evidence>
<evidence type="ECO:0000313" key="10">
    <source>
        <dbReference type="EMBL" id="MBM9504214.1"/>
    </source>
</evidence>
<dbReference type="EMBL" id="JADKYB010000003">
    <property type="protein sequence ID" value="MBM9504214.1"/>
    <property type="molecule type" value="Genomic_DNA"/>
</dbReference>
<organism evidence="10 11">
    <name type="scientific">Actinacidiphila acididurans</name>
    <dbReference type="NCBI Taxonomy" id="2784346"/>
    <lineage>
        <taxon>Bacteria</taxon>
        <taxon>Bacillati</taxon>
        <taxon>Actinomycetota</taxon>
        <taxon>Actinomycetes</taxon>
        <taxon>Kitasatosporales</taxon>
        <taxon>Streptomycetaceae</taxon>
        <taxon>Actinacidiphila</taxon>
    </lineage>
</organism>
<evidence type="ECO:0000256" key="5">
    <source>
        <dbReference type="ARBA" id="ARBA00022989"/>
    </source>
</evidence>
<name>A0ABS2TLJ5_9ACTN</name>
<comment type="subcellular location">
    <subcellularLocation>
        <location evidence="1 7">Cell membrane</location>
        <topology evidence="1 7">Multi-pass membrane protein</topology>
    </subcellularLocation>
</comment>
<comment type="similarity">
    <text evidence="7">Belongs to the binding-protein-dependent transport system permease family.</text>
</comment>
<accession>A0ABS2TLJ5</accession>
<evidence type="ECO:0000256" key="3">
    <source>
        <dbReference type="ARBA" id="ARBA00022475"/>
    </source>
</evidence>
<keyword evidence="3" id="KW-1003">Cell membrane</keyword>
<evidence type="ECO:0000256" key="7">
    <source>
        <dbReference type="RuleBase" id="RU363032"/>
    </source>
</evidence>
<dbReference type="CDD" id="cd06261">
    <property type="entry name" value="TM_PBP2"/>
    <property type="match status" value="1"/>
</dbReference>
<protein>
    <submittedName>
        <fullName evidence="10">Carbohydrate ABC transporter permease</fullName>
    </submittedName>
</protein>
<feature type="transmembrane region" description="Helical" evidence="7">
    <location>
        <begin position="176"/>
        <end position="195"/>
    </location>
</feature>
<dbReference type="InterPro" id="IPR035906">
    <property type="entry name" value="MetI-like_sf"/>
</dbReference>
<evidence type="ECO:0000256" key="8">
    <source>
        <dbReference type="SAM" id="MobiDB-lite"/>
    </source>
</evidence>
<feature type="transmembrane region" description="Helical" evidence="7">
    <location>
        <begin position="274"/>
        <end position="292"/>
    </location>
</feature>
<reference evidence="10 11" key="1">
    <citation type="submission" date="2021-01" db="EMBL/GenBank/DDBJ databases">
        <title>Streptomyces acididurans sp. nov., isolated from a peat swamp forest soil.</title>
        <authorList>
            <person name="Chantavorakit T."/>
            <person name="Duangmal K."/>
        </authorList>
    </citation>
    <scope>NUCLEOTIDE SEQUENCE [LARGE SCALE GENOMIC DNA]</scope>
    <source>
        <strain evidence="10 11">KK5PA1</strain>
    </source>
</reference>
<evidence type="ECO:0000259" key="9">
    <source>
        <dbReference type="PROSITE" id="PS50928"/>
    </source>
</evidence>
<keyword evidence="2 7" id="KW-0813">Transport</keyword>
<evidence type="ECO:0000256" key="2">
    <source>
        <dbReference type="ARBA" id="ARBA00022448"/>
    </source>
</evidence>
<keyword evidence="5 7" id="KW-1133">Transmembrane helix</keyword>
<dbReference type="PANTHER" id="PTHR43744:SF12">
    <property type="entry name" value="ABC TRANSPORTER PERMEASE PROTEIN MG189-RELATED"/>
    <property type="match status" value="1"/>
</dbReference>
<dbReference type="InterPro" id="IPR000515">
    <property type="entry name" value="MetI-like"/>
</dbReference>
<dbReference type="Gene3D" id="1.10.3720.10">
    <property type="entry name" value="MetI-like"/>
    <property type="match status" value="1"/>
</dbReference>
<keyword evidence="11" id="KW-1185">Reference proteome</keyword>
<sequence>MTAPQPATRLPQPPPPPRRPAPPRPATAAVRPSARRRSPRARGPVAGLLSWLYALVLAAPLYYLVVSALKTNIEIFTHPFALPEHWLWRNFSTAWRTADLGQALLNSALISAVAIVLTLGLALPAAYALARLDNRLARLITGTFSVGFLIPPFAALIPTVVLSIKMNLFYTREFQMLFLPAGALPLSVLLLTQFMRTVPPALVESAALDGAGNWRLLVNVFIPIAMPGVVSVTILQLLAFWNEYLFSLTITGTAPDIRTAQVALPTLVSDATDFGVLTAGTVLTLLPVYVAYSLSSRRMQEALTAGAVKG</sequence>
<evidence type="ECO:0000256" key="6">
    <source>
        <dbReference type="ARBA" id="ARBA00023136"/>
    </source>
</evidence>
<gene>
    <name evidence="10" type="ORF">ITX44_06635</name>
</gene>
<dbReference type="Pfam" id="PF00528">
    <property type="entry name" value="BPD_transp_1"/>
    <property type="match status" value="1"/>
</dbReference>
<dbReference type="RefSeq" id="WP_205356087.1">
    <property type="nucleotide sequence ID" value="NZ_JADKYB010000003.1"/>
</dbReference>
<proteinExistence type="inferred from homology"/>
<dbReference type="PANTHER" id="PTHR43744">
    <property type="entry name" value="ABC TRANSPORTER PERMEASE PROTEIN MG189-RELATED-RELATED"/>
    <property type="match status" value="1"/>
</dbReference>
<comment type="caution">
    <text evidence="10">The sequence shown here is derived from an EMBL/GenBank/DDBJ whole genome shotgun (WGS) entry which is preliminary data.</text>
</comment>
<evidence type="ECO:0000313" key="11">
    <source>
        <dbReference type="Proteomes" id="UP000749040"/>
    </source>
</evidence>
<feature type="domain" description="ABC transmembrane type-1" evidence="9">
    <location>
        <begin position="104"/>
        <end position="295"/>
    </location>
</feature>
<dbReference type="Proteomes" id="UP000749040">
    <property type="component" value="Unassembled WGS sequence"/>
</dbReference>
<dbReference type="SUPFAM" id="SSF161098">
    <property type="entry name" value="MetI-like"/>
    <property type="match status" value="1"/>
</dbReference>
<keyword evidence="6 7" id="KW-0472">Membrane</keyword>
<feature type="transmembrane region" description="Helical" evidence="7">
    <location>
        <begin position="142"/>
        <end position="164"/>
    </location>
</feature>